<evidence type="ECO:0000259" key="6">
    <source>
        <dbReference type="Pfam" id="PF01648"/>
    </source>
</evidence>
<dbReference type="EMBL" id="JADWDC010000014">
    <property type="protein sequence ID" value="MCC0176968.1"/>
    <property type="molecule type" value="Genomic_DNA"/>
</dbReference>
<dbReference type="GO" id="GO:0019878">
    <property type="term" value="P:lysine biosynthetic process via aminoadipic acid"/>
    <property type="evidence" value="ECO:0007669"/>
    <property type="project" value="TreeGrafter"/>
</dbReference>
<dbReference type="InterPro" id="IPR050559">
    <property type="entry name" value="P-Pant_transferase_sf"/>
</dbReference>
<sequence>MNLWQNPPSSPSLQDNLVHIWRTNLDLSEQLVTELATCLSKDEIARASKFRFLADKRRFIVARSILRHLLGDYLGISPENLVFNYGDRGKPQLKKCSMAHPLQFNISHSHEYVLYGFTTNHLIGVDIEYLRKMPDALKIARRFFSPREFQLIASLKDEHQEKVFLKLWTAKEAYLKAVGVGLSGSLASVDLDLDREEDFRLLAIKGNTIAVQDWSIYSCIPSNDYVGAVAIETQLTKQQISFWNWNRNL</sequence>
<reference evidence="8" key="1">
    <citation type="journal article" date="2021" name="Antonie Van Leeuwenhoek">
        <title>Draft genome and description of Waterburya agarophytonicola gen. nov. sp. nov. (Pleurocapsales, Cyanobacteria): a seaweed symbiont.</title>
        <authorList>
            <person name="Bonthond G."/>
            <person name="Shalygin S."/>
            <person name="Bayer T."/>
            <person name="Weinberger F."/>
        </authorList>
    </citation>
    <scope>NUCLEOTIDE SEQUENCE</scope>
    <source>
        <strain evidence="8">KI4</strain>
    </source>
</reference>
<evidence type="ECO:0000256" key="5">
    <source>
        <dbReference type="ARBA" id="ARBA00022842"/>
    </source>
</evidence>
<dbReference type="GO" id="GO:0005829">
    <property type="term" value="C:cytosol"/>
    <property type="evidence" value="ECO:0007669"/>
    <property type="project" value="TreeGrafter"/>
</dbReference>
<feature type="domain" description="4'-phosphopantetheinyl transferase" evidence="6">
    <location>
        <begin position="123"/>
        <end position="229"/>
    </location>
</feature>
<dbReference type="Gene3D" id="3.90.470.20">
    <property type="entry name" value="4'-phosphopantetheinyl transferase domain"/>
    <property type="match status" value="2"/>
</dbReference>
<dbReference type="Pfam" id="PF01648">
    <property type="entry name" value="ACPS"/>
    <property type="match status" value="1"/>
</dbReference>
<dbReference type="GO" id="GO:0000287">
    <property type="term" value="F:magnesium ion binding"/>
    <property type="evidence" value="ECO:0007669"/>
    <property type="project" value="InterPro"/>
</dbReference>
<keyword evidence="5" id="KW-0460">Magnesium</keyword>
<dbReference type="AlphaFoldDB" id="A0A964FGY9"/>
<dbReference type="Pfam" id="PF22624">
    <property type="entry name" value="AASDHPPT_N"/>
    <property type="match status" value="1"/>
</dbReference>
<dbReference type="GO" id="GO:0008897">
    <property type="term" value="F:holo-[acyl-carrier-protein] synthase activity"/>
    <property type="evidence" value="ECO:0007669"/>
    <property type="project" value="InterPro"/>
</dbReference>
<comment type="caution">
    <text evidence="8">The sequence shown here is derived from an EMBL/GenBank/DDBJ whole genome shotgun (WGS) entry which is preliminary data.</text>
</comment>
<dbReference type="PANTHER" id="PTHR12215:SF10">
    <property type="entry name" value="L-AMINOADIPATE-SEMIALDEHYDE DEHYDROGENASE-PHOSPHOPANTETHEINYL TRANSFERASE"/>
    <property type="match status" value="1"/>
</dbReference>
<keyword evidence="3 8" id="KW-0808">Transferase</keyword>
<keyword evidence="4" id="KW-0479">Metal-binding</keyword>
<evidence type="ECO:0000259" key="7">
    <source>
        <dbReference type="Pfam" id="PF22624"/>
    </source>
</evidence>
<organism evidence="8 9">
    <name type="scientific">Waterburya agarophytonicola KI4</name>
    <dbReference type="NCBI Taxonomy" id="2874699"/>
    <lineage>
        <taxon>Bacteria</taxon>
        <taxon>Bacillati</taxon>
        <taxon>Cyanobacteriota</taxon>
        <taxon>Cyanophyceae</taxon>
        <taxon>Pleurocapsales</taxon>
        <taxon>Hyellaceae</taxon>
        <taxon>Waterburya</taxon>
        <taxon>Waterburya agarophytonicola</taxon>
    </lineage>
</organism>
<dbReference type="SUPFAM" id="SSF56214">
    <property type="entry name" value="4'-phosphopantetheinyl transferase"/>
    <property type="match status" value="2"/>
</dbReference>
<dbReference type="RefSeq" id="WP_229640004.1">
    <property type="nucleotide sequence ID" value="NZ_JADWDC010000014.1"/>
</dbReference>
<dbReference type="InterPro" id="IPR008278">
    <property type="entry name" value="4-PPantetheinyl_Trfase_dom"/>
</dbReference>
<proteinExistence type="inferred from homology"/>
<dbReference type="InterPro" id="IPR055066">
    <property type="entry name" value="AASDHPPT_N"/>
</dbReference>
<evidence type="ECO:0000256" key="3">
    <source>
        <dbReference type="ARBA" id="ARBA00022679"/>
    </source>
</evidence>
<accession>A0A964FGY9</accession>
<evidence type="ECO:0000313" key="8">
    <source>
        <dbReference type="EMBL" id="MCC0176968.1"/>
    </source>
</evidence>
<dbReference type="InterPro" id="IPR004568">
    <property type="entry name" value="Ppantetheine-prot_Trfase_dom"/>
</dbReference>
<dbReference type="GO" id="GO:0006633">
    <property type="term" value="P:fatty acid biosynthetic process"/>
    <property type="evidence" value="ECO:0007669"/>
    <property type="project" value="InterPro"/>
</dbReference>
<evidence type="ECO:0000256" key="4">
    <source>
        <dbReference type="ARBA" id="ARBA00022723"/>
    </source>
</evidence>
<protein>
    <submittedName>
        <fullName evidence="8">4'-phosphopantetheinyl transferase superfamily protein</fullName>
    </submittedName>
</protein>
<evidence type="ECO:0000256" key="1">
    <source>
        <dbReference type="ARBA" id="ARBA00001946"/>
    </source>
</evidence>
<dbReference type="Proteomes" id="UP000729733">
    <property type="component" value="Unassembled WGS sequence"/>
</dbReference>
<comment type="cofactor">
    <cofactor evidence="1">
        <name>Mg(2+)</name>
        <dbReference type="ChEBI" id="CHEBI:18420"/>
    </cofactor>
</comment>
<gene>
    <name evidence="8" type="ORF">I4641_08240</name>
</gene>
<evidence type="ECO:0000313" key="9">
    <source>
        <dbReference type="Proteomes" id="UP000729733"/>
    </source>
</evidence>
<dbReference type="NCBIfam" id="TIGR00556">
    <property type="entry name" value="pantethn_trn"/>
    <property type="match status" value="1"/>
</dbReference>
<feature type="domain" description="4'-phosphopantetheinyl transferase N-terminal" evidence="7">
    <location>
        <begin position="33"/>
        <end position="114"/>
    </location>
</feature>
<dbReference type="InterPro" id="IPR037143">
    <property type="entry name" value="4-PPantetheinyl_Trfase_dom_sf"/>
</dbReference>
<evidence type="ECO:0000256" key="2">
    <source>
        <dbReference type="ARBA" id="ARBA00010990"/>
    </source>
</evidence>
<keyword evidence="9" id="KW-1185">Reference proteome</keyword>
<dbReference type="PANTHER" id="PTHR12215">
    <property type="entry name" value="PHOSPHOPANTETHEINE TRANSFERASE"/>
    <property type="match status" value="1"/>
</dbReference>
<name>A0A964FGY9_9CYAN</name>
<comment type="similarity">
    <text evidence="2">Belongs to the P-Pant transferase superfamily. Gsp/Sfp/HetI/AcpT family.</text>
</comment>